<organism evidence="4 5">
    <name type="scientific">Marixanthomonas spongiae</name>
    <dbReference type="NCBI Taxonomy" id="2174845"/>
    <lineage>
        <taxon>Bacteria</taxon>
        <taxon>Pseudomonadati</taxon>
        <taxon>Bacteroidota</taxon>
        <taxon>Flavobacteriia</taxon>
        <taxon>Flavobacteriales</taxon>
        <taxon>Flavobacteriaceae</taxon>
        <taxon>Marixanthomonas</taxon>
    </lineage>
</organism>
<accession>A0A2U0HYP0</accession>
<sequence>MKRALIITYYWPPAGGPGVQRWLNFVKYFKEFEIEPVVYVPENPHYPLIDPSFEADVPNEIEVLKQPVNEPYKFAKLLSKKKTSQISSGIISEKKQSAVEKLLLWIRGNFFIPDARVGWVKPSVAFLKNYLSENTVDAIITTGPPHSLHLIGLQLQKDTKLPWLADFRDPWTTIHYHKSLRLTKASEKKHKKLEAEVLQSADLITVTSPTTKKEFQEITQKPIEVITNGYEIKKEITAELDAKFSFVHVGSLLSERNPVLLWEVLSELISEHSDFATDFQLTLAGTTSESVVQSIKQHGLGKNLNLLGYVSHSEALQLQHNAQVLLLLEIDRPETRAIIPGKLFEYLRAERPIVALGPKGSDIEQLISETESGWFFDCSEKDRLKAEILNLYSQYKNHALQVSSKNISQYSRRNLTKRMAEVVKRIVEST</sequence>
<protein>
    <submittedName>
        <fullName evidence="4">Glycosyl transferase family 1</fullName>
    </submittedName>
</protein>
<feature type="domain" description="Glycosyl transferase family 1" evidence="2">
    <location>
        <begin position="234"/>
        <end position="396"/>
    </location>
</feature>
<dbReference type="AlphaFoldDB" id="A0A2U0HYP0"/>
<feature type="domain" description="Glycosyltransferase subfamily 4-like N-terminal" evidence="3">
    <location>
        <begin position="105"/>
        <end position="232"/>
    </location>
</feature>
<dbReference type="PANTHER" id="PTHR46401:SF2">
    <property type="entry name" value="GLYCOSYLTRANSFERASE WBBK-RELATED"/>
    <property type="match status" value="1"/>
</dbReference>
<dbReference type="RefSeq" id="WP_116694994.1">
    <property type="nucleotide sequence ID" value="NZ_QEHR01000007.1"/>
</dbReference>
<gene>
    <name evidence="4" type="ORF">DDV96_11945</name>
</gene>
<dbReference type="SUPFAM" id="SSF53756">
    <property type="entry name" value="UDP-Glycosyltransferase/glycogen phosphorylase"/>
    <property type="match status" value="1"/>
</dbReference>
<evidence type="ECO:0000313" key="4">
    <source>
        <dbReference type="EMBL" id="PVW13860.1"/>
    </source>
</evidence>
<dbReference type="InterPro" id="IPR028098">
    <property type="entry name" value="Glyco_trans_4-like_N"/>
</dbReference>
<proteinExistence type="predicted"/>
<dbReference type="Gene3D" id="3.40.50.2000">
    <property type="entry name" value="Glycogen Phosphorylase B"/>
    <property type="match status" value="2"/>
</dbReference>
<dbReference type="GO" id="GO:0009103">
    <property type="term" value="P:lipopolysaccharide biosynthetic process"/>
    <property type="evidence" value="ECO:0007669"/>
    <property type="project" value="TreeGrafter"/>
</dbReference>
<evidence type="ECO:0000313" key="5">
    <source>
        <dbReference type="Proteomes" id="UP000245962"/>
    </source>
</evidence>
<dbReference type="PANTHER" id="PTHR46401">
    <property type="entry name" value="GLYCOSYLTRANSFERASE WBBK-RELATED"/>
    <property type="match status" value="1"/>
</dbReference>
<name>A0A2U0HYP0_9FLAO</name>
<dbReference type="Pfam" id="PF00534">
    <property type="entry name" value="Glycos_transf_1"/>
    <property type="match status" value="1"/>
</dbReference>
<dbReference type="EMBL" id="QEHR01000007">
    <property type="protein sequence ID" value="PVW13860.1"/>
    <property type="molecule type" value="Genomic_DNA"/>
</dbReference>
<dbReference type="InterPro" id="IPR001296">
    <property type="entry name" value="Glyco_trans_1"/>
</dbReference>
<comment type="caution">
    <text evidence="4">The sequence shown here is derived from an EMBL/GenBank/DDBJ whole genome shotgun (WGS) entry which is preliminary data.</text>
</comment>
<keyword evidence="1 4" id="KW-0808">Transferase</keyword>
<dbReference type="Proteomes" id="UP000245962">
    <property type="component" value="Unassembled WGS sequence"/>
</dbReference>
<evidence type="ECO:0000256" key="1">
    <source>
        <dbReference type="ARBA" id="ARBA00022679"/>
    </source>
</evidence>
<dbReference type="OrthoDB" id="9794575at2"/>
<keyword evidence="5" id="KW-1185">Reference proteome</keyword>
<evidence type="ECO:0000259" key="2">
    <source>
        <dbReference type="Pfam" id="PF00534"/>
    </source>
</evidence>
<dbReference type="GO" id="GO:0016757">
    <property type="term" value="F:glycosyltransferase activity"/>
    <property type="evidence" value="ECO:0007669"/>
    <property type="project" value="InterPro"/>
</dbReference>
<reference evidence="4 5" key="1">
    <citation type="submission" date="2018-04" db="EMBL/GenBank/DDBJ databases">
        <title>Marixanthomonas spongiae HN-E44 sp. nov., isolated from a marine sponge.</title>
        <authorList>
            <person name="Luo L."/>
            <person name="Zhuang L."/>
        </authorList>
    </citation>
    <scope>NUCLEOTIDE SEQUENCE [LARGE SCALE GENOMIC DNA]</scope>
    <source>
        <strain evidence="4 5">HN-E44</strain>
    </source>
</reference>
<evidence type="ECO:0000259" key="3">
    <source>
        <dbReference type="Pfam" id="PF13439"/>
    </source>
</evidence>
<dbReference type="Pfam" id="PF13439">
    <property type="entry name" value="Glyco_transf_4"/>
    <property type="match status" value="1"/>
</dbReference>
<dbReference type="CDD" id="cd03794">
    <property type="entry name" value="GT4_WbuB-like"/>
    <property type="match status" value="1"/>
</dbReference>